<sequence>MDPDLIAELRPIRLPPGFEAFDLSGTLAVFSIAVLAGLALALMLRLATEPKPSIRRAVTEKLEAAKALQPGDRLLAQAQALGLLETSFARKRRKPKIDAFDLIGRLKTEISEAIYRREPGLDCDRIDRDILALTRTGRA</sequence>
<keyword evidence="1" id="KW-1133">Transmembrane helix</keyword>
<dbReference type="EMBL" id="LC066397">
    <property type="protein sequence ID" value="BAT31267.1"/>
    <property type="molecule type" value="Genomic_DNA"/>
</dbReference>
<keyword evidence="1" id="KW-0812">Transmembrane</keyword>
<name>A0A0P0ZBB0_9HYPH</name>
<protein>
    <submittedName>
        <fullName evidence="2">Uncharacterized protein</fullName>
    </submittedName>
</protein>
<reference evidence="2" key="1">
    <citation type="journal article" date="2015" name="Proc. Natl. Acad. Sci. U.S.A.">
        <title>Bacterial clade with the ribosomal RNA operon on a small plasmid rather than the chromosome.</title>
        <authorList>
            <person name="Anda M."/>
            <person name="Ohtsubo Y."/>
            <person name="Okubo T."/>
            <person name="Sugawara M."/>
            <person name="Nagata Y."/>
            <person name="Tsuda M."/>
            <person name="Minamisawa K."/>
            <person name="Mitsui H."/>
        </authorList>
    </citation>
    <scope>NUCLEOTIDE SEQUENCE</scope>
    <source>
        <strain evidence="2">DSM 15513</strain>
    </source>
</reference>
<feature type="transmembrane region" description="Helical" evidence="1">
    <location>
        <begin position="23"/>
        <end position="46"/>
    </location>
</feature>
<accession>A0A0P0ZBB0</accession>
<organism evidence="2">
    <name type="scientific">Fulvimarina pelagi</name>
    <dbReference type="NCBI Taxonomy" id="217511"/>
    <lineage>
        <taxon>Bacteria</taxon>
        <taxon>Pseudomonadati</taxon>
        <taxon>Pseudomonadota</taxon>
        <taxon>Alphaproteobacteria</taxon>
        <taxon>Hyphomicrobiales</taxon>
        <taxon>Aurantimonadaceae</taxon>
        <taxon>Fulvimarina</taxon>
    </lineage>
</organism>
<dbReference type="RefSeq" id="WP_007065812.1">
    <property type="nucleotide sequence ID" value="NZ_BBWO01000005.1"/>
</dbReference>
<evidence type="ECO:0000313" key="2">
    <source>
        <dbReference type="EMBL" id="BAT31267.1"/>
    </source>
</evidence>
<proteinExistence type="predicted"/>
<keyword evidence="1" id="KW-0472">Membrane</keyword>
<dbReference type="AlphaFoldDB" id="A0A0P0ZBB0"/>
<evidence type="ECO:0000256" key="1">
    <source>
        <dbReference type="SAM" id="Phobius"/>
    </source>
</evidence>
<dbReference type="OrthoDB" id="7916695at2"/>